<comment type="caution">
    <text evidence="2">The sequence shown here is derived from an EMBL/GenBank/DDBJ whole genome shotgun (WGS) entry which is preliminary data.</text>
</comment>
<organism evidence="2 3">
    <name type="scientific">Halobacillus salinus</name>
    <dbReference type="NCBI Taxonomy" id="192814"/>
    <lineage>
        <taxon>Bacteria</taxon>
        <taxon>Bacillati</taxon>
        <taxon>Bacillota</taxon>
        <taxon>Bacilli</taxon>
        <taxon>Bacillales</taxon>
        <taxon>Bacillaceae</taxon>
        <taxon>Halobacillus</taxon>
    </lineage>
</organism>
<dbReference type="RefSeq" id="WP_135326929.1">
    <property type="nucleotide sequence ID" value="NZ_SRJC01000001.1"/>
</dbReference>
<name>A0A4Z0H3R0_9BACI</name>
<dbReference type="EMBL" id="SRJC01000001">
    <property type="protein sequence ID" value="TGB04497.1"/>
    <property type="molecule type" value="Genomic_DNA"/>
</dbReference>
<reference evidence="2 3" key="1">
    <citation type="journal article" date="2003" name="Int. J. Syst. Evol. Microbiol.">
        <title>Halobacillus salinus sp. nov., isolated from a salt lake on the coast of the East Sea in Korea.</title>
        <authorList>
            <person name="Yoon J.H."/>
            <person name="Kang K.H."/>
            <person name="Park Y.H."/>
        </authorList>
    </citation>
    <scope>NUCLEOTIDE SEQUENCE [LARGE SCALE GENOMIC DNA]</scope>
    <source>
        <strain evidence="2 3">HSL-3</strain>
    </source>
</reference>
<dbReference type="AlphaFoldDB" id="A0A4Z0H3R0"/>
<evidence type="ECO:0000313" key="3">
    <source>
        <dbReference type="Proteomes" id="UP000297982"/>
    </source>
</evidence>
<proteinExistence type="predicted"/>
<keyword evidence="1" id="KW-1133">Transmembrane helix</keyword>
<accession>A0A4Z0H3R0</accession>
<keyword evidence="3" id="KW-1185">Reference proteome</keyword>
<keyword evidence="1" id="KW-0812">Transmembrane</keyword>
<evidence type="ECO:0000256" key="1">
    <source>
        <dbReference type="SAM" id="Phobius"/>
    </source>
</evidence>
<dbReference type="Proteomes" id="UP000297982">
    <property type="component" value="Unassembled WGS sequence"/>
</dbReference>
<protein>
    <submittedName>
        <fullName evidence="2">Uncharacterized protein</fullName>
    </submittedName>
</protein>
<keyword evidence="1" id="KW-0472">Membrane</keyword>
<feature type="transmembrane region" description="Helical" evidence="1">
    <location>
        <begin position="52"/>
        <end position="74"/>
    </location>
</feature>
<evidence type="ECO:0000313" key="2">
    <source>
        <dbReference type="EMBL" id="TGB04497.1"/>
    </source>
</evidence>
<sequence length="102" mass="12302">MEETDRKDQAESLRAYTEQGNFKEEVSALDLPPRSEVHNQKQKKAKWRLNTLWIRFLFLIFIIIISLFLTYSYWDEWFGRSDSPVIVEEQQLHEEVEVQIEP</sequence>
<dbReference type="STRING" id="192814.GCA_900166575_01556"/>
<gene>
    <name evidence="2" type="ORF">E4663_05760</name>
</gene>